<evidence type="ECO:0000313" key="2">
    <source>
        <dbReference type="Proteomes" id="UP000308652"/>
    </source>
</evidence>
<keyword evidence="2" id="KW-1185">Reference proteome</keyword>
<dbReference type="SUPFAM" id="SSF81383">
    <property type="entry name" value="F-box domain"/>
    <property type="match status" value="1"/>
</dbReference>
<organism evidence="1 2">
    <name type="scientific">Crucibulum laeve</name>
    <dbReference type="NCBI Taxonomy" id="68775"/>
    <lineage>
        <taxon>Eukaryota</taxon>
        <taxon>Fungi</taxon>
        <taxon>Dikarya</taxon>
        <taxon>Basidiomycota</taxon>
        <taxon>Agaricomycotina</taxon>
        <taxon>Agaricomycetes</taxon>
        <taxon>Agaricomycetidae</taxon>
        <taxon>Agaricales</taxon>
        <taxon>Agaricineae</taxon>
        <taxon>Nidulariaceae</taxon>
        <taxon>Crucibulum</taxon>
    </lineage>
</organism>
<reference evidence="1 2" key="1">
    <citation type="journal article" date="2019" name="Nat. Ecol. Evol.">
        <title>Megaphylogeny resolves global patterns of mushroom evolution.</title>
        <authorList>
            <person name="Varga T."/>
            <person name="Krizsan K."/>
            <person name="Foldi C."/>
            <person name="Dima B."/>
            <person name="Sanchez-Garcia M."/>
            <person name="Sanchez-Ramirez S."/>
            <person name="Szollosi G.J."/>
            <person name="Szarkandi J.G."/>
            <person name="Papp V."/>
            <person name="Albert L."/>
            <person name="Andreopoulos W."/>
            <person name="Angelini C."/>
            <person name="Antonin V."/>
            <person name="Barry K.W."/>
            <person name="Bougher N.L."/>
            <person name="Buchanan P."/>
            <person name="Buyck B."/>
            <person name="Bense V."/>
            <person name="Catcheside P."/>
            <person name="Chovatia M."/>
            <person name="Cooper J."/>
            <person name="Damon W."/>
            <person name="Desjardin D."/>
            <person name="Finy P."/>
            <person name="Geml J."/>
            <person name="Haridas S."/>
            <person name="Hughes K."/>
            <person name="Justo A."/>
            <person name="Karasinski D."/>
            <person name="Kautmanova I."/>
            <person name="Kiss B."/>
            <person name="Kocsube S."/>
            <person name="Kotiranta H."/>
            <person name="LaButti K.M."/>
            <person name="Lechner B.E."/>
            <person name="Liimatainen K."/>
            <person name="Lipzen A."/>
            <person name="Lukacs Z."/>
            <person name="Mihaltcheva S."/>
            <person name="Morgado L.N."/>
            <person name="Niskanen T."/>
            <person name="Noordeloos M.E."/>
            <person name="Ohm R.A."/>
            <person name="Ortiz-Santana B."/>
            <person name="Ovrebo C."/>
            <person name="Racz N."/>
            <person name="Riley R."/>
            <person name="Savchenko A."/>
            <person name="Shiryaev A."/>
            <person name="Soop K."/>
            <person name="Spirin V."/>
            <person name="Szebenyi C."/>
            <person name="Tomsovsky M."/>
            <person name="Tulloss R.E."/>
            <person name="Uehling J."/>
            <person name="Grigoriev I.V."/>
            <person name="Vagvolgyi C."/>
            <person name="Papp T."/>
            <person name="Martin F.M."/>
            <person name="Miettinen O."/>
            <person name="Hibbett D.S."/>
            <person name="Nagy L.G."/>
        </authorList>
    </citation>
    <scope>NUCLEOTIDE SEQUENCE [LARGE SCALE GENOMIC DNA]</scope>
    <source>
        <strain evidence="1 2">CBS 166.37</strain>
    </source>
</reference>
<sequence length="544" mass="61790">MPHSANIAYEVALPPEIWLHIAQFLPRASHFRLYGLNRMFYELYMDEKYKAITFGAIDKGFLHDLDSLKNKNISERVRSFSIIPDFIEEQFLDEQDQPSMFESGTSKVPLGLKLKKIAKNVLHKPRSSKKSGPEYHRSLISYLRTSSETIRKLSLVIPNLTGIEHYTIHWTCATVLHASSYLGIAWATFGNLLSLELQVSLKRLADVLPISTIQLPNLSTLTIRLVPPSIWAPDIEQHTTVNERSIAKLEIFINSLHTSLKEFNFHAFTKASFDSIFFDSLQLDRLTTFRLDTCLNNYSILPDTISTPIEFINHHSKTIRHLTLWSTTDYPICRFQISSLQAVSLVSFSTSVQILFNSWDESSIFLRRTAQSLLILSISQALYPEQFGKLLNAVAHTPEHSNGIMDLSIEILDFSMDVIEILSTKMFRLRRLNLHIHYVQVEGTDFLKPGEFFPFKSAKGSRTDIYSFQGSSGEKKYEIKLQDIAVTRRSCCGTLYLWGLMEFIAQSIPSVHSFVGRGNMEIPDPSNVKPKTGGMDVGCSFGTS</sequence>
<evidence type="ECO:0000313" key="1">
    <source>
        <dbReference type="EMBL" id="TFK41713.1"/>
    </source>
</evidence>
<proteinExistence type="predicted"/>
<name>A0A5C3MAE1_9AGAR</name>
<protein>
    <recommendedName>
        <fullName evidence="3">F-box domain-containing protein</fullName>
    </recommendedName>
</protein>
<dbReference type="InterPro" id="IPR036047">
    <property type="entry name" value="F-box-like_dom_sf"/>
</dbReference>
<gene>
    <name evidence="1" type="ORF">BDQ12DRAFT_720539</name>
</gene>
<dbReference type="EMBL" id="ML213594">
    <property type="protein sequence ID" value="TFK41713.1"/>
    <property type="molecule type" value="Genomic_DNA"/>
</dbReference>
<dbReference type="OrthoDB" id="3071584at2759"/>
<accession>A0A5C3MAE1</accession>
<dbReference type="Proteomes" id="UP000308652">
    <property type="component" value="Unassembled WGS sequence"/>
</dbReference>
<evidence type="ECO:0008006" key="3">
    <source>
        <dbReference type="Google" id="ProtNLM"/>
    </source>
</evidence>
<dbReference type="AlphaFoldDB" id="A0A5C3MAE1"/>